<protein>
    <recommendedName>
        <fullName evidence="4">Magnesium transporter MgtE intracellular domain-containing protein</fullName>
    </recommendedName>
</protein>
<evidence type="ECO:0000313" key="2">
    <source>
        <dbReference type="EMBL" id="WRQ89278.1"/>
    </source>
</evidence>
<evidence type="ECO:0000256" key="1">
    <source>
        <dbReference type="SAM" id="Coils"/>
    </source>
</evidence>
<dbReference type="Proteomes" id="UP000738431">
    <property type="component" value="Chromosome"/>
</dbReference>
<name>A0ABZ1CC71_9BACT</name>
<keyword evidence="3" id="KW-1185">Reference proteome</keyword>
<evidence type="ECO:0000313" key="3">
    <source>
        <dbReference type="Proteomes" id="UP000738431"/>
    </source>
</evidence>
<reference evidence="2 3" key="1">
    <citation type="submission" date="2023-12" db="EMBL/GenBank/DDBJ databases">
        <title>Description of an unclassified Opitutus bacterium of Verrucomicrobiota.</title>
        <authorList>
            <person name="Zhang D.-F."/>
        </authorList>
    </citation>
    <scope>NUCLEOTIDE SEQUENCE [LARGE SCALE GENOMIC DNA]</scope>
    <source>
        <strain evidence="2 3">WL0086</strain>
    </source>
</reference>
<gene>
    <name evidence="2" type="ORF">K1X11_007650</name>
</gene>
<dbReference type="RefSeq" id="WP_221030030.1">
    <property type="nucleotide sequence ID" value="NZ_CP139781.1"/>
</dbReference>
<keyword evidence="1" id="KW-0175">Coiled coil</keyword>
<evidence type="ECO:0008006" key="4">
    <source>
        <dbReference type="Google" id="ProtNLM"/>
    </source>
</evidence>
<proteinExistence type="predicted"/>
<feature type="coiled-coil region" evidence="1">
    <location>
        <begin position="89"/>
        <end position="123"/>
    </location>
</feature>
<organism evidence="2 3">
    <name type="scientific">Actomonas aquatica</name>
    <dbReference type="NCBI Taxonomy" id="2866162"/>
    <lineage>
        <taxon>Bacteria</taxon>
        <taxon>Pseudomonadati</taxon>
        <taxon>Verrucomicrobiota</taxon>
        <taxon>Opitutia</taxon>
        <taxon>Opitutales</taxon>
        <taxon>Opitutaceae</taxon>
        <taxon>Actomonas</taxon>
    </lineage>
</organism>
<accession>A0ABZ1CC71</accession>
<dbReference type="EMBL" id="CP139781">
    <property type="protein sequence ID" value="WRQ89278.1"/>
    <property type="molecule type" value="Genomic_DNA"/>
</dbReference>
<sequence>MKKLFPALTVLIGAGVGPSVGLFVFVKGAAPYIREAAAAQGEHMEAVIIPKKPWDFWTFEIEKLSDELEGKLTDLADREADLVAREARMAAAMQELDVARSEIDALRAQLTRHVGELKESEMKNIRTLAATYGDMKPKAALPLLRELSDDTIIKILAVWKPDNVRPLLDEISKNAAADPEMVQRAGIWSERLRLLPRDPVKG</sequence>